<accession>A0ABX7JN01</accession>
<dbReference type="EMBL" id="CP070371">
    <property type="protein sequence ID" value="QRZ14698.1"/>
    <property type="molecule type" value="Genomic_DNA"/>
</dbReference>
<sequence length="254" mass="27919">MNDMSVSGLGHNNPPPYDPETTAALEARVRELADAGKAWLELKRITDEEQAGKLNDFTGQCRAAYKEIEDARKAAKEPHLEAGRLVDTKFKTLTGPLETLGASLKKMLSEYAAEKQRKLDEQKRLEREEADRKAVEAERLRKEAEASNDVIAKAEAAAAAEAAEKAQKQANKETRARIASGTGGGRTMSTRITYRASIGDDSAARRAFSFLLFDADGRAALIAEMERLCTAARRRKDGPTEIPGVNWIEERTVS</sequence>
<name>A0ABX7JN01_9RHOB</name>
<evidence type="ECO:0000313" key="3">
    <source>
        <dbReference type="Proteomes" id="UP000663629"/>
    </source>
</evidence>
<keyword evidence="3" id="KW-1185">Reference proteome</keyword>
<evidence type="ECO:0000313" key="2">
    <source>
        <dbReference type="EMBL" id="QRZ14698.1"/>
    </source>
</evidence>
<proteinExistence type="predicted"/>
<evidence type="ECO:0000256" key="1">
    <source>
        <dbReference type="SAM" id="MobiDB-lite"/>
    </source>
</evidence>
<dbReference type="Proteomes" id="UP000663629">
    <property type="component" value="Chromosome 2"/>
</dbReference>
<feature type="region of interest" description="Disordered" evidence="1">
    <location>
        <begin position="164"/>
        <end position="186"/>
    </location>
</feature>
<organism evidence="2 3">
    <name type="scientific">Paracoccus methylovorus</name>
    <dbReference type="NCBI Taxonomy" id="2812658"/>
    <lineage>
        <taxon>Bacteria</taxon>
        <taxon>Pseudomonadati</taxon>
        <taxon>Pseudomonadota</taxon>
        <taxon>Alphaproteobacteria</taxon>
        <taxon>Rhodobacterales</taxon>
        <taxon>Paracoccaceae</taxon>
        <taxon>Paracoccus</taxon>
    </lineage>
</organism>
<gene>
    <name evidence="2" type="ORF">JWJ88_17185</name>
</gene>
<feature type="region of interest" description="Disordered" evidence="1">
    <location>
        <begin position="115"/>
        <end position="141"/>
    </location>
</feature>
<feature type="region of interest" description="Disordered" evidence="1">
    <location>
        <begin position="1"/>
        <end position="20"/>
    </location>
</feature>
<feature type="compositionally biased region" description="Basic and acidic residues" evidence="1">
    <location>
        <begin position="164"/>
        <end position="176"/>
    </location>
</feature>
<protein>
    <submittedName>
        <fullName evidence="2">Uncharacterized protein</fullName>
    </submittedName>
</protein>
<reference evidence="2 3" key="1">
    <citation type="submission" date="2021-02" db="EMBL/GenBank/DDBJ databases">
        <title>Paracoccus methylovroum sp.nov., a new methanol and methylamine utilizing methylotrophic denitrifer.</title>
        <authorList>
            <person name="Timsy T."/>
            <person name="Behrendt U."/>
            <person name="Ulrich A."/>
            <person name="Spanner T."/>
            <person name="Foesel B.U."/>
            <person name="Horn M.A."/>
            <person name="Kolb S."/>
        </authorList>
    </citation>
    <scope>NUCLEOTIDE SEQUENCE [LARGE SCALE GENOMIC DNA]</scope>
    <source>
        <strain evidence="2 3">H4-D09</strain>
    </source>
</reference>